<organism evidence="4 5">
    <name type="scientific">Alloalcanivorax xenomutans</name>
    <dbReference type="NCBI Taxonomy" id="1094342"/>
    <lineage>
        <taxon>Bacteria</taxon>
        <taxon>Pseudomonadati</taxon>
        <taxon>Pseudomonadota</taxon>
        <taxon>Gammaproteobacteria</taxon>
        <taxon>Oceanospirillales</taxon>
        <taxon>Alcanivoracaceae</taxon>
        <taxon>Alloalcanivorax</taxon>
    </lineage>
</organism>
<accession>A0A9Q3W7I9</accession>
<feature type="signal peptide" evidence="2">
    <location>
        <begin position="1"/>
        <end position="25"/>
    </location>
</feature>
<dbReference type="Gene3D" id="3.60.15.10">
    <property type="entry name" value="Ribonuclease Z/Hydroxyacylglutathione hydrolase-like"/>
    <property type="match status" value="1"/>
</dbReference>
<feature type="domain" description="Metallo-beta-lactamase" evidence="3">
    <location>
        <begin position="53"/>
        <end position="255"/>
    </location>
</feature>
<proteinExistence type="predicted"/>
<dbReference type="InterPro" id="IPR044094">
    <property type="entry name" value="AtsA-like_MBL-fold"/>
</dbReference>
<dbReference type="AlphaFoldDB" id="A0A9Q3W7I9"/>
<dbReference type="CDD" id="cd07719">
    <property type="entry name" value="arylsulfatase_AtsA-like_MBL-fold"/>
    <property type="match status" value="1"/>
</dbReference>
<dbReference type="PANTHER" id="PTHR46018:SF2">
    <property type="entry name" value="ZINC PHOSPHODIESTERASE ELAC PROTEIN 1"/>
    <property type="match status" value="1"/>
</dbReference>
<dbReference type="InterPro" id="IPR001279">
    <property type="entry name" value="Metallo-B-lactamas"/>
</dbReference>
<dbReference type="InterPro" id="IPR036866">
    <property type="entry name" value="RibonucZ/Hydroxyglut_hydro"/>
</dbReference>
<dbReference type="GO" id="GO:0042781">
    <property type="term" value="F:3'-tRNA processing endoribonuclease activity"/>
    <property type="evidence" value="ECO:0007669"/>
    <property type="project" value="TreeGrafter"/>
</dbReference>
<protein>
    <submittedName>
        <fullName evidence="4">MBL fold metallo-hydrolase</fullName>
    </submittedName>
</protein>
<evidence type="ECO:0000313" key="4">
    <source>
        <dbReference type="EMBL" id="MCE7510573.1"/>
    </source>
</evidence>
<keyword evidence="2" id="KW-0732">Signal</keyword>
<gene>
    <name evidence="4" type="ORF">LZG35_18200</name>
</gene>
<comment type="caution">
    <text evidence="4">The sequence shown here is derived from an EMBL/GenBank/DDBJ whole genome shotgun (WGS) entry which is preliminary data.</text>
</comment>
<dbReference type="PANTHER" id="PTHR46018">
    <property type="entry name" value="ZINC PHOSPHODIESTERASE ELAC PROTEIN 1"/>
    <property type="match status" value="1"/>
</dbReference>
<dbReference type="RefSeq" id="WP_080531332.1">
    <property type="nucleotide sequence ID" value="NZ_CP012331.1"/>
</dbReference>
<feature type="chain" id="PRO_5040435898" evidence="2">
    <location>
        <begin position="26"/>
        <end position="317"/>
    </location>
</feature>
<evidence type="ECO:0000259" key="3">
    <source>
        <dbReference type="SMART" id="SM00849"/>
    </source>
</evidence>
<evidence type="ECO:0000256" key="2">
    <source>
        <dbReference type="SAM" id="SignalP"/>
    </source>
</evidence>
<dbReference type="SUPFAM" id="SSF56281">
    <property type="entry name" value="Metallo-hydrolase/oxidoreductase"/>
    <property type="match status" value="1"/>
</dbReference>
<sequence length="317" mass="34600">MFRLRSTLIATLLLTAALLPFTATAAPAEQQQVRLILLGTKGGPSLLSDQRLPQSTALMVGDDLYLLDAGYGASLRLVQAGIPLARLKGVFITHLHSDHVLDYPSVLMNGWASGLKQPVRVFGPPGTQSMTDNTWKTFQVDIGLRIDDEGKPDPRELVTVKEIDEGMVYRDEHLKVSALRVPHPPFKDGQAFAYKFETGGKTIVLSGDLNYFPPLARFAKDADVLINEEVHVEAVERLAKRIGNGSTLAKAIISHHVTAENVGRIANEAGVKKLVLSHFVPADDPLVTDDVWRKAVGDQYKGPIVVGRDGMEINLND</sequence>
<evidence type="ECO:0000313" key="5">
    <source>
        <dbReference type="Proteomes" id="UP001107961"/>
    </source>
</evidence>
<dbReference type="EMBL" id="JAJVKT010000026">
    <property type="protein sequence ID" value="MCE7510573.1"/>
    <property type="molecule type" value="Genomic_DNA"/>
</dbReference>
<name>A0A9Q3W7I9_9GAMM</name>
<dbReference type="Pfam" id="PF12706">
    <property type="entry name" value="Lactamase_B_2"/>
    <property type="match status" value="1"/>
</dbReference>
<evidence type="ECO:0000256" key="1">
    <source>
        <dbReference type="ARBA" id="ARBA00022801"/>
    </source>
</evidence>
<keyword evidence="1" id="KW-0378">Hydrolase</keyword>
<keyword evidence="5" id="KW-1185">Reference proteome</keyword>
<reference evidence="4" key="1">
    <citation type="submission" date="2022-01" db="EMBL/GenBank/DDBJ databases">
        <authorList>
            <person name="Karlyshev A.V."/>
            <person name="Jaspars M."/>
        </authorList>
    </citation>
    <scope>NUCLEOTIDE SEQUENCE</scope>
    <source>
        <strain evidence="4">AGSA3-2</strain>
    </source>
</reference>
<dbReference type="KEGG" id="axe:P40_15450"/>
<dbReference type="Proteomes" id="UP001107961">
    <property type="component" value="Unassembled WGS sequence"/>
</dbReference>
<dbReference type="SMART" id="SM00849">
    <property type="entry name" value="Lactamase_B"/>
    <property type="match status" value="1"/>
</dbReference>